<reference evidence="1" key="1">
    <citation type="submission" date="2023-04" db="EMBL/GenBank/DDBJ databases">
        <title>Molecular characterization of the Integrative and Conjugative elements harboring multidrug-resistance gene from Glaesserella (Haemophilus) parasuis.</title>
        <authorList>
            <person name="Che Y."/>
            <person name="Zhou L."/>
        </authorList>
    </citation>
    <scope>NUCLEOTIDE SEQUENCE</scope>
    <source>
        <strain evidence="1">Z44</strain>
    </source>
</reference>
<dbReference type="AlphaFoldDB" id="A0A6M8SZ10"/>
<protein>
    <submittedName>
        <fullName evidence="1">Uncharacterized protein</fullName>
    </submittedName>
</protein>
<proteinExistence type="predicted"/>
<accession>A0A6M8SZ10</accession>
<organism evidence="1 2">
    <name type="scientific">Glaesserella parasuis</name>
    <name type="common">Haemophilus parasuis</name>
    <dbReference type="NCBI Taxonomy" id="738"/>
    <lineage>
        <taxon>Bacteria</taxon>
        <taxon>Pseudomonadati</taxon>
        <taxon>Pseudomonadota</taxon>
        <taxon>Gammaproteobacteria</taxon>
        <taxon>Pasteurellales</taxon>
        <taxon>Pasteurellaceae</taxon>
        <taxon>Glaesserella</taxon>
    </lineage>
</organism>
<gene>
    <name evidence="1" type="ORF">QBL01_01380</name>
</gene>
<evidence type="ECO:0000313" key="1">
    <source>
        <dbReference type="EMBL" id="WGE10301.1"/>
    </source>
</evidence>
<dbReference type="EMBL" id="CP121769">
    <property type="protein sequence ID" value="WGE10301.1"/>
    <property type="molecule type" value="Genomic_DNA"/>
</dbReference>
<sequence>MQENNSISLKSAEFSCSVVMDGVNENELRHFFMLEGYQFDYRDDTTMTFKRVVHFDYGKSKKEVADYLTAQLQKALEKKNLSLKVSCSLKVRPEAIYLEPVFEIPTSWHYLNF</sequence>
<name>A0A6M8SZ10_GLAPU</name>
<evidence type="ECO:0000313" key="2">
    <source>
        <dbReference type="Proteomes" id="UP001222296"/>
    </source>
</evidence>
<dbReference type="Proteomes" id="UP001222296">
    <property type="component" value="Chromosome"/>
</dbReference>
<dbReference type="RefSeq" id="WP_075606755.1">
    <property type="nucleotide sequence ID" value="NZ_CP054198.1"/>
</dbReference>